<dbReference type="Proteomes" id="UP000002630">
    <property type="component" value="Unassembled WGS sequence"/>
</dbReference>
<dbReference type="FunCoup" id="D7G4D1">
    <property type="interactions" value="105"/>
</dbReference>
<dbReference type="InParanoid" id="D7G4D1"/>
<dbReference type="InterPro" id="IPR047574">
    <property type="entry name" value="AD"/>
</dbReference>
<name>D7G4D1_ECTSI</name>
<dbReference type="OrthoDB" id="1057137at2759"/>
<reference evidence="2 3" key="1">
    <citation type="journal article" date="2010" name="Nature">
        <title>The Ectocarpus genome and the independent evolution of multicellularity in brown algae.</title>
        <authorList>
            <person name="Cock J.M."/>
            <person name="Sterck L."/>
            <person name="Rouze P."/>
            <person name="Scornet D."/>
            <person name="Allen A.E."/>
            <person name="Amoutzias G."/>
            <person name="Anthouard V."/>
            <person name="Artiguenave F."/>
            <person name="Aury J.M."/>
            <person name="Badger J.H."/>
            <person name="Beszteri B."/>
            <person name="Billiau K."/>
            <person name="Bonnet E."/>
            <person name="Bothwell J.H."/>
            <person name="Bowler C."/>
            <person name="Boyen C."/>
            <person name="Brownlee C."/>
            <person name="Carrano C.J."/>
            <person name="Charrier B."/>
            <person name="Cho G.Y."/>
            <person name="Coelho S.M."/>
            <person name="Collen J."/>
            <person name="Corre E."/>
            <person name="Da Silva C."/>
            <person name="Delage L."/>
            <person name="Delaroque N."/>
            <person name="Dittami S.M."/>
            <person name="Doulbeau S."/>
            <person name="Elias M."/>
            <person name="Farnham G."/>
            <person name="Gachon C.M."/>
            <person name="Gschloessl B."/>
            <person name="Heesch S."/>
            <person name="Jabbari K."/>
            <person name="Jubin C."/>
            <person name="Kawai H."/>
            <person name="Kimura K."/>
            <person name="Kloareg B."/>
            <person name="Kupper F.C."/>
            <person name="Lang D."/>
            <person name="Le Bail A."/>
            <person name="Leblanc C."/>
            <person name="Lerouge P."/>
            <person name="Lohr M."/>
            <person name="Lopez P.J."/>
            <person name="Martens C."/>
            <person name="Maumus F."/>
            <person name="Michel G."/>
            <person name="Miranda-Saavedra D."/>
            <person name="Morales J."/>
            <person name="Moreau H."/>
            <person name="Motomura T."/>
            <person name="Nagasato C."/>
            <person name="Napoli C.A."/>
            <person name="Nelson D.R."/>
            <person name="Nyvall-Collen P."/>
            <person name="Peters A.F."/>
            <person name="Pommier C."/>
            <person name="Potin P."/>
            <person name="Poulain J."/>
            <person name="Quesneville H."/>
            <person name="Read B."/>
            <person name="Rensing S.A."/>
            <person name="Ritter A."/>
            <person name="Rousvoal S."/>
            <person name="Samanta M."/>
            <person name="Samson G."/>
            <person name="Schroeder D.C."/>
            <person name="Segurens B."/>
            <person name="Strittmatter M."/>
            <person name="Tonon T."/>
            <person name="Tregear J.W."/>
            <person name="Valentin K."/>
            <person name="von Dassow P."/>
            <person name="Yamagishi T."/>
            <person name="Van de Peer Y."/>
            <person name="Wincker P."/>
        </authorList>
    </citation>
    <scope>NUCLEOTIDE SEQUENCE [LARGE SCALE GENOMIC DNA]</scope>
    <source>
        <strain evidence="3">Ec32 / CCAP1310/4</strain>
    </source>
</reference>
<dbReference type="InterPro" id="IPR039683">
    <property type="entry name" value="Lsm12-like"/>
</dbReference>
<dbReference type="AlphaFoldDB" id="D7G4D1"/>
<sequence length="175" mass="19122">MAELVVGQRVKVRPKAGPAQEGVVYTHDALTNTITIKQDIPNTKTHSTILVYNRAHVQIDVVPGAPVVDDCMALPNISGRELDRKENKALQEATKAWAQINPGATNEGQAIFDLFTKTLDCSWSDQSIVILESVRIDPPYTADSCRSLDGDKPGLDRALLMLGKFRKQLEGPKSG</sequence>
<evidence type="ECO:0000259" key="1">
    <source>
        <dbReference type="PROSITE" id="PS52001"/>
    </source>
</evidence>
<proteinExistence type="predicted"/>
<evidence type="ECO:0000313" key="2">
    <source>
        <dbReference type="EMBL" id="CBJ33677.1"/>
    </source>
</evidence>
<dbReference type="PANTHER" id="PTHR13542">
    <property type="entry name" value="LSM12 HOMOLOG"/>
    <property type="match status" value="1"/>
</dbReference>
<feature type="domain" description="AD" evidence="1">
    <location>
        <begin position="75"/>
        <end position="170"/>
    </location>
</feature>
<dbReference type="eggNOG" id="ENOG502SFTQ">
    <property type="taxonomic scope" value="Eukaryota"/>
</dbReference>
<dbReference type="EMBL" id="FN649760">
    <property type="protein sequence ID" value="CBJ33677.1"/>
    <property type="molecule type" value="Genomic_DNA"/>
</dbReference>
<dbReference type="SMART" id="SM00995">
    <property type="entry name" value="AD"/>
    <property type="match status" value="1"/>
</dbReference>
<dbReference type="PROSITE" id="PS52001">
    <property type="entry name" value="AD"/>
    <property type="match status" value="1"/>
</dbReference>
<evidence type="ECO:0000313" key="3">
    <source>
        <dbReference type="Proteomes" id="UP000002630"/>
    </source>
</evidence>
<protein>
    <submittedName>
        <fullName evidence="2">Novel Sm-like protein with long N-and C-terminal domains</fullName>
    </submittedName>
</protein>
<accession>D7G4D1</accession>
<gene>
    <name evidence="2" type="primary">LSm12</name>
    <name evidence="2" type="ORF">Esi_0552_0014</name>
</gene>
<keyword evidence="3" id="KW-1185">Reference proteome</keyword>
<dbReference type="Pfam" id="PF09793">
    <property type="entry name" value="AD"/>
    <property type="match status" value="1"/>
</dbReference>
<dbReference type="STRING" id="2880.D7G4D1"/>
<organism evidence="2 3">
    <name type="scientific">Ectocarpus siliculosus</name>
    <name type="common">Brown alga</name>
    <name type="synonym">Conferva siliculosa</name>
    <dbReference type="NCBI Taxonomy" id="2880"/>
    <lineage>
        <taxon>Eukaryota</taxon>
        <taxon>Sar</taxon>
        <taxon>Stramenopiles</taxon>
        <taxon>Ochrophyta</taxon>
        <taxon>PX clade</taxon>
        <taxon>Phaeophyceae</taxon>
        <taxon>Ectocarpales</taxon>
        <taxon>Ectocarpaceae</taxon>
        <taxon>Ectocarpus</taxon>
    </lineage>
</organism>
<dbReference type="InterPro" id="IPR019181">
    <property type="entry name" value="LSM12_ABD"/>
</dbReference>